<comment type="caution">
    <text evidence="6">The sequence shown here is derived from an EMBL/GenBank/DDBJ whole genome shotgun (WGS) entry which is preliminary data.</text>
</comment>
<organism evidence="6 7">
    <name type="scientific">Bifiguratus adelaidae</name>
    <dbReference type="NCBI Taxonomy" id="1938954"/>
    <lineage>
        <taxon>Eukaryota</taxon>
        <taxon>Fungi</taxon>
        <taxon>Fungi incertae sedis</taxon>
        <taxon>Mucoromycota</taxon>
        <taxon>Mucoromycotina</taxon>
        <taxon>Endogonomycetes</taxon>
        <taxon>Endogonales</taxon>
        <taxon>Endogonales incertae sedis</taxon>
        <taxon>Bifiguratus</taxon>
    </lineage>
</organism>
<reference evidence="6 7" key="1">
    <citation type="journal article" date="2017" name="Mycologia">
        <title>Bifiguratus adelaidae, gen. et sp. nov., a new member of Mucoromycotina in endophytic and soil-dwelling habitats.</title>
        <authorList>
            <person name="Torres-Cruz T.J."/>
            <person name="Billingsley Tobias T.L."/>
            <person name="Almatruk M."/>
            <person name="Hesse C."/>
            <person name="Kuske C.R."/>
            <person name="Desiro A."/>
            <person name="Benucci G.M."/>
            <person name="Bonito G."/>
            <person name="Stajich J.E."/>
            <person name="Dunlap C."/>
            <person name="Arnold A.E."/>
            <person name="Porras-Alfaro A."/>
        </authorList>
    </citation>
    <scope>NUCLEOTIDE SEQUENCE [LARGE SCALE GENOMIC DNA]</scope>
    <source>
        <strain evidence="6 7">AZ0501</strain>
    </source>
</reference>
<dbReference type="EMBL" id="MVBO01000221">
    <property type="protein sequence ID" value="OZJ01889.1"/>
    <property type="molecule type" value="Genomic_DNA"/>
</dbReference>
<keyword evidence="7" id="KW-1185">Reference proteome</keyword>
<evidence type="ECO:0000313" key="7">
    <source>
        <dbReference type="Proteomes" id="UP000242875"/>
    </source>
</evidence>
<feature type="transmembrane region" description="Helical" evidence="5">
    <location>
        <begin position="190"/>
        <end position="214"/>
    </location>
</feature>
<feature type="transmembrane region" description="Helical" evidence="5">
    <location>
        <begin position="49"/>
        <end position="69"/>
    </location>
</feature>
<evidence type="ECO:0000256" key="2">
    <source>
        <dbReference type="ARBA" id="ARBA00022692"/>
    </source>
</evidence>
<evidence type="ECO:0000256" key="4">
    <source>
        <dbReference type="ARBA" id="ARBA00023136"/>
    </source>
</evidence>
<accession>A0A261XU56</accession>
<dbReference type="Proteomes" id="UP000242875">
    <property type="component" value="Unassembled WGS sequence"/>
</dbReference>
<keyword evidence="3 5" id="KW-1133">Transmembrane helix</keyword>
<name>A0A261XU56_9FUNG</name>
<dbReference type="PANTHER" id="PTHR34292:SF2">
    <property type="entry name" value="OUTER SPORE WALL PROTEIN LDS1"/>
    <property type="match status" value="1"/>
</dbReference>
<dbReference type="AlphaFoldDB" id="A0A261XU56"/>
<feature type="transmembrane region" description="Helical" evidence="5">
    <location>
        <begin position="12"/>
        <end position="29"/>
    </location>
</feature>
<dbReference type="PANTHER" id="PTHR34292">
    <property type="entry name" value="OUTER SPORE WALL PROTEIN LDS1"/>
    <property type="match status" value="1"/>
</dbReference>
<keyword evidence="2 5" id="KW-0812">Transmembrane</keyword>
<dbReference type="InterPro" id="IPR052786">
    <property type="entry name" value="Spore_wall_assembly"/>
</dbReference>
<protein>
    <submittedName>
        <fullName evidence="6">Uncharacterized protein</fullName>
    </submittedName>
</protein>
<comment type="subcellular location">
    <subcellularLocation>
        <location evidence="1">Membrane</location>
        <topology evidence="1">Multi-pass membrane protein</topology>
    </subcellularLocation>
</comment>
<evidence type="ECO:0000256" key="3">
    <source>
        <dbReference type="ARBA" id="ARBA00022989"/>
    </source>
</evidence>
<dbReference type="InterPro" id="IPR059112">
    <property type="entry name" value="CysZ/EI24"/>
</dbReference>
<dbReference type="OrthoDB" id="10012223at2759"/>
<feature type="transmembrane region" description="Helical" evidence="5">
    <location>
        <begin position="90"/>
        <end position="117"/>
    </location>
</feature>
<evidence type="ECO:0000313" key="6">
    <source>
        <dbReference type="EMBL" id="OZJ01889.1"/>
    </source>
</evidence>
<dbReference type="Pfam" id="PF07264">
    <property type="entry name" value="EI24"/>
    <property type="match status" value="1"/>
</dbReference>
<gene>
    <name evidence="6" type="ORF">BZG36_05045</name>
</gene>
<evidence type="ECO:0000256" key="1">
    <source>
        <dbReference type="ARBA" id="ARBA00004141"/>
    </source>
</evidence>
<evidence type="ECO:0000256" key="5">
    <source>
        <dbReference type="SAM" id="Phobius"/>
    </source>
</evidence>
<keyword evidence="4 5" id="KW-0472">Membrane</keyword>
<proteinExistence type="predicted"/>
<sequence>MKVESDSPFSQTTILSLAMPLPSIVYPAYGATYLVQNWRTLSAPIMRALYRSLIAGVASLIPIFGLVVRPQARAIEQFFASSLPRLAKRTLLGIQLSTWSSVFLGFGESAALVTLLVGETVRTLPKQLFDRVIRESGVSIEKVSPETPTDVAKIKEDPFRLSNHALMVLNALNPASSPSSSLTSIITKPALYVLTLPLTIIPFVGAAAFVYVNGSAKAGTVHRRYFDQKKMSKEQRRAWLSQHYNDYRNFGMVAVALESIPLVGILFRCTNSIGAALWAINLEKDQQQKHR</sequence>